<dbReference type="Proteomes" id="UP000224634">
    <property type="component" value="Unassembled WGS sequence"/>
</dbReference>
<sequence>MTFKALPTLLRAPHGSRRRKQRAECAPAARGSLLGMPAELLYAIYENLSFNAALALTFTCARFYYSEATTNIHKSVKSSSAARYILMCYLERDGMLKGYFCRGCWKSHSTSSSFSGEEFKKGAGRRRCLRTKQCFQSLVGEREMSFNEVVEYLRFPKKKKYVWTSRVYLFHQRGIRYSLPLFNCRYVKSAATFRALCSGFNIPLCPHLRLNSKRVTEQFSDLSKSEPRVRCDSCKTDLCLSKQRSGTQDLEYTLVVRRSLGRLFSPRDPAWLAHTYSSRDPRLNTYCHEARHWLQDATEALKRGRPLPEPLQDIVPEDGSLFTPVVVPTFRASRVVDVLDTVQAGLLKRPKRKM</sequence>
<gene>
    <name evidence="1" type="ORF">AJ80_03252</name>
</gene>
<name>A0A2B7YK76_POLH7</name>
<keyword evidence="2" id="KW-1185">Reference proteome</keyword>
<evidence type="ECO:0000313" key="1">
    <source>
        <dbReference type="EMBL" id="PGH21461.1"/>
    </source>
</evidence>
<evidence type="ECO:0008006" key="3">
    <source>
        <dbReference type="Google" id="ProtNLM"/>
    </source>
</evidence>
<comment type="caution">
    <text evidence="1">The sequence shown here is derived from an EMBL/GenBank/DDBJ whole genome shotgun (WGS) entry which is preliminary data.</text>
</comment>
<dbReference type="OrthoDB" id="4207173at2759"/>
<dbReference type="AlphaFoldDB" id="A0A2B7YK76"/>
<protein>
    <recommendedName>
        <fullName evidence="3">F-box domain-containing protein</fullName>
    </recommendedName>
</protein>
<proteinExistence type="predicted"/>
<dbReference type="EMBL" id="PDNA01000035">
    <property type="protein sequence ID" value="PGH21461.1"/>
    <property type="molecule type" value="Genomic_DNA"/>
</dbReference>
<accession>A0A2B7YK76</accession>
<evidence type="ECO:0000313" key="2">
    <source>
        <dbReference type="Proteomes" id="UP000224634"/>
    </source>
</evidence>
<reference evidence="1 2" key="1">
    <citation type="submission" date="2017-10" db="EMBL/GenBank/DDBJ databases">
        <title>Comparative genomics in systemic dimorphic fungi from Ajellomycetaceae.</title>
        <authorList>
            <person name="Munoz J.F."/>
            <person name="Mcewen J.G."/>
            <person name="Clay O.K."/>
            <person name="Cuomo C.A."/>
        </authorList>
    </citation>
    <scope>NUCLEOTIDE SEQUENCE [LARGE SCALE GENOMIC DNA]</scope>
    <source>
        <strain evidence="1 2">UAMH7299</strain>
    </source>
</reference>
<organism evidence="1 2">
    <name type="scientific">Polytolypa hystricis (strain UAMH7299)</name>
    <dbReference type="NCBI Taxonomy" id="1447883"/>
    <lineage>
        <taxon>Eukaryota</taxon>
        <taxon>Fungi</taxon>
        <taxon>Dikarya</taxon>
        <taxon>Ascomycota</taxon>
        <taxon>Pezizomycotina</taxon>
        <taxon>Eurotiomycetes</taxon>
        <taxon>Eurotiomycetidae</taxon>
        <taxon>Onygenales</taxon>
        <taxon>Onygenales incertae sedis</taxon>
        <taxon>Polytolypa</taxon>
    </lineage>
</organism>